<dbReference type="InterPro" id="IPR025110">
    <property type="entry name" value="AMP-bd_C"/>
</dbReference>
<dbReference type="Proteomes" id="UP000274694">
    <property type="component" value="Unassembled WGS sequence"/>
</dbReference>
<evidence type="ECO:0000259" key="8">
    <source>
        <dbReference type="Pfam" id="PF00501"/>
    </source>
</evidence>
<feature type="region of interest" description="Disordered" evidence="7">
    <location>
        <begin position="1"/>
        <end position="23"/>
    </location>
</feature>
<dbReference type="EC" id="6.2.1.3" evidence="4"/>
<comment type="caution">
    <text evidence="10">The sequence shown here is derived from an EMBL/GenBank/DDBJ whole genome shotgun (WGS) entry which is preliminary data.</text>
</comment>
<feature type="domain" description="AMP-dependent synthetase/ligase" evidence="8">
    <location>
        <begin position="130"/>
        <end position="286"/>
    </location>
</feature>
<evidence type="ECO:0000256" key="2">
    <source>
        <dbReference type="ARBA" id="ARBA00005005"/>
    </source>
</evidence>
<reference evidence="10 11" key="1">
    <citation type="submission" date="2018-05" db="EMBL/GenBank/DDBJ databases">
        <title>Micromonospora from Atacama Desert.</title>
        <authorList>
            <person name="Carro L."/>
            <person name="Goodfellow M."/>
            <person name="Klenk H.-P."/>
        </authorList>
    </citation>
    <scope>NUCLEOTIDE SEQUENCE [LARGE SCALE GENOMIC DNA]</scope>
    <source>
        <strain evidence="10 11">LB41</strain>
    </source>
</reference>
<dbReference type="InterPro" id="IPR000873">
    <property type="entry name" value="AMP-dep_synth/lig_dom"/>
</dbReference>
<dbReference type="Gene3D" id="3.40.50.12780">
    <property type="entry name" value="N-terminal domain of ligase-like"/>
    <property type="match status" value="1"/>
</dbReference>
<dbReference type="Pfam" id="PF13193">
    <property type="entry name" value="AMP-binding_C"/>
    <property type="match status" value="1"/>
</dbReference>
<dbReference type="Gene3D" id="3.30.300.30">
    <property type="match status" value="1"/>
</dbReference>
<comment type="subcellular location">
    <subcellularLocation>
        <location evidence="1">Membrane</location>
        <topology evidence="1">Peripheral membrane protein</topology>
    </subcellularLocation>
</comment>
<dbReference type="EMBL" id="QGTA01000114">
    <property type="protein sequence ID" value="RQW96341.1"/>
    <property type="molecule type" value="Genomic_DNA"/>
</dbReference>
<evidence type="ECO:0000256" key="3">
    <source>
        <dbReference type="ARBA" id="ARBA00022598"/>
    </source>
</evidence>
<keyword evidence="3" id="KW-0436">Ligase</keyword>
<evidence type="ECO:0000256" key="6">
    <source>
        <dbReference type="ARBA" id="ARBA00042773"/>
    </source>
</evidence>
<gene>
    <name evidence="10" type="ORF">DLJ60_05115</name>
</gene>
<evidence type="ECO:0000259" key="9">
    <source>
        <dbReference type="Pfam" id="PF13193"/>
    </source>
</evidence>
<dbReference type="InterPro" id="IPR045851">
    <property type="entry name" value="AMP-bd_C_sf"/>
</dbReference>
<dbReference type="PANTHER" id="PTHR43767:SF8">
    <property type="entry name" value="LONG-CHAIN-FATTY-ACID--COA LIGASE"/>
    <property type="match status" value="1"/>
</dbReference>
<feature type="domain" description="AMP-binding enzyme C-terminal" evidence="9">
    <location>
        <begin position="362"/>
        <end position="441"/>
    </location>
</feature>
<evidence type="ECO:0000256" key="5">
    <source>
        <dbReference type="ARBA" id="ARBA00039545"/>
    </source>
</evidence>
<evidence type="ECO:0000256" key="4">
    <source>
        <dbReference type="ARBA" id="ARBA00026121"/>
    </source>
</evidence>
<organism evidence="10 11">
    <name type="scientific">Micromonospora chalcea</name>
    <dbReference type="NCBI Taxonomy" id="1874"/>
    <lineage>
        <taxon>Bacteria</taxon>
        <taxon>Bacillati</taxon>
        <taxon>Actinomycetota</taxon>
        <taxon>Actinomycetes</taxon>
        <taxon>Micromonosporales</taxon>
        <taxon>Micromonosporaceae</taxon>
        <taxon>Micromonospora</taxon>
    </lineage>
</organism>
<protein>
    <recommendedName>
        <fullName evidence="5">Long-chain-fatty-acid--CoA ligase</fullName>
        <ecNumber evidence="4">6.2.1.3</ecNumber>
    </recommendedName>
    <alternativeName>
        <fullName evidence="6">Long-chain acyl-CoA synthetase</fullName>
    </alternativeName>
</protein>
<proteinExistence type="predicted"/>
<dbReference type="InterPro" id="IPR042099">
    <property type="entry name" value="ANL_N_sf"/>
</dbReference>
<evidence type="ECO:0000313" key="11">
    <source>
        <dbReference type="Proteomes" id="UP000274694"/>
    </source>
</evidence>
<sequence>MNGPEGEVADHDGTRGGAGAAAVGRPVVIDGRSPPLTSHDLHADVLGLRRRVPRGATVALVGQSSRLVASAIVALEGWAARVEFVGDLSPTVGSAEAVVLREAGDDAPAAAYASHGELSAGDASTDVHTLWRVFSSGTTGTPTPTDHSLDSLTRRIRPVRPARNPGDREQRRWGLLFSPTRMAGIQVVLQAIHGDTLVDAHHAAGLDERLQLFAGAGVDALSATPTMWRMILRSRACDDLRLQQITLGGEIATQSLINALRRRFDARVTHVYASTEAGAAFSVSDGREGFPRHLLEPAPGRVALEIRDGVLFVRAPGSSTAQPDGFVCTGDLVEPRGDRVYFVGRKSQTVNVGGDKVSPERVEELIRRHPAVHDAVVTPRRSPITGWILTARVVPSPLGSGLDPDELQSALRSFVADHLPRSHTPASITAVTEFFLSPTGKVSRA</sequence>
<evidence type="ECO:0000256" key="1">
    <source>
        <dbReference type="ARBA" id="ARBA00004170"/>
    </source>
</evidence>
<comment type="pathway">
    <text evidence="2">Lipid metabolism; fatty acid beta-oxidation.</text>
</comment>
<keyword evidence="11" id="KW-1185">Reference proteome</keyword>
<dbReference type="SUPFAM" id="SSF56801">
    <property type="entry name" value="Acetyl-CoA synthetase-like"/>
    <property type="match status" value="1"/>
</dbReference>
<dbReference type="PANTHER" id="PTHR43767">
    <property type="entry name" value="LONG-CHAIN-FATTY-ACID--COA LIGASE"/>
    <property type="match status" value="1"/>
</dbReference>
<dbReference type="Pfam" id="PF00501">
    <property type="entry name" value="AMP-binding"/>
    <property type="match status" value="1"/>
</dbReference>
<name>A0ABX9Y8F7_MICCH</name>
<evidence type="ECO:0000313" key="10">
    <source>
        <dbReference type="EMBL" id="RQW96341.1"/>
    </source>
</evidence>
<accession>A0ABX9Y8F7</accession>
<dbReference type="InterPro" id="IPR050237">
    <property type="entry name" value="ATP-dep_AMP-bd_enzyme"/>
</dbReference>
<evidence type="ECO:0000256" key="7">
    <source>
        <dbReference type="SAM" id="MobiDB-lite"/>
    </source>
</evidence>